<reference evidence="2 3" key="1">
    <citation type="submission" date="2018-08" db="EMBL/GenBank/DDBJ databases">
        <title>Erythrobacter zhengii sp.nov., a bacterium isolated from deep-sea sediment.</title>
        <authorList>
            <person name="Fang C."/>
            <person name="Wu Y.-H."/>
            <person name="Sun C."/>
            <person name="Wang H."/>
            <person name="Cheng H."/>
            <person name="Meng F.-X."/>
            <person name="Wang C.-S."/>
            <person name="Xu X.-W."/>
        </authorList>
    </citation>
    <scope>NUCLEOTIDE SEQUENCE [LARGE SCALE GENOMIC DNA]</scope>
    <source>
        <strain evidence="2 3">V18</strain>
    </source>
</reference>
<dbReference type="SUPFAM" id="SSF82693">
    <property type="entry name" value="Multidrug efflux transporter AcrB pore domain, PN1, PN2, PC1 and PC2 subdomains"/>
    <property type="match status" value="3"/>
</dbReference>
<keyword evidence="1" id="KW-1133">Transmembrane helix</keyword>
<keyword evidence="1" id="KW-0472">Membrane</keyword>
<protein>
    <submittedName>
        <fullName evidence="2">Efflux RND transporter permease subunit</fullName>
    </submittedName>
</protein>
<evidence type="ECO:0000313" key="2">
    <source>
        <dbReference type="EMBL" id="RIV85097.1"/>
    </source>
</evidence>
<dbReference type="OrthoDB" id="9807350at2"/>
<feature type="transmembrane region" description="Helical" evidence="1">
    <location>
        <begin position="953"/>
        <end position="974"/>
    </location>
</feature>
<name>A0A418NR31_9SPHN</name>
<feature type="transmembrane region" description="Helical" evidence="1">
    <location>
        <begin position="17"/>
        <end position="37"/>
    </location>
</feature>
<feature type="transmembrane region" description="Helical" evidence="1">
    <location>
        <begin position="430"/>
        <end position="450"/>
    </location>
</feature>
<dbReference type="GO" id="GO:0005886">
    <property type="term" value="C:plasma membrane"/>
    <property type="evidence" value="ECO:0007669"/>
    <property type="project" value="TreeGrafter"/>
</dbReference>
<feature type="transmembrane region" description="Helical" evidence="1">
    <location>
        <begin position="858"/>
        <end position="876"/>
    </location>
</feature>
<keyword evidence="1" id="KW-0812">Transmembrane</keyword>
<dbReference type="SUPFAM" id="SSF82714">
    <property type="entry name" value="Multidrug efflux transporter AcrB TolC docking domain, DN and DC subdomains"/>
    <property type="match status" value="2"/>
</dbReference>
<dbReference type="RefSeq" id="WP_119587333.1">
    <property type="nucleotide sequence ID" value="NZ_CAWODQ010000025.1"/>
</dbReference>
<feature type="transmembrane region" description="Helical" evidence="1">
    <location>
        <begin position="531"/>
        <end position="551"/>
    </location>
</feature>
<dbReference type="Gene3D" id="3.30.70.1430">
    <property type="entry name" value="Multidrug efflux transporter AcrB pore domain"/>
    <property type="match status" value="2"/>
</dbReference>
<dbReference type="GO" id="GO:0042910">
    <property type="term" value="F:xenobiotic transmembrane transporter activity"/>
    <property type="evidence" value="ECO:0007669"/>
    <property type="project" value="TreeGrafter"/>
</dbReference>
<feature type="transmembrane region" description="Helical" evidence="1">
    <location>
        <begin position="986"/>
        <end position="1009"/>
    </location>
</feature>
<dbReference type="PANTHER" id="PTHR32063:SF28">
    <property type="entry name" value="BLR2861 PROTEIN"/>
    <property type="match status" value="1"/>
</dbReference>
<dbReference type="InterPro" id="IPR027463">
    <property type="entry name" value="AcrB_DN_DC_subdom"/>
</dbReference>
<dbReference type="PRINTS" id="PR00702">
    <property type="entry name" value="ACRIFLAVINRP"/>
</dbReference>
<dbReference type="Gene3D" id="3.30.2090.10">
    <property type="entry name" value="Multidrug efflux transporter AcrB TolC docking domain, DN and DC subdomains"/>
    <property type="match status" value="2"/>
</dbReference>
<dbReference type="SUPFAM" id="SSF82866">
    <property type="entry name" value="Multidrug efflux transporter AcrB transmembrane domain"/>
    <property type="match status" value="2"/>
</dbReference>
<sequence>MKADVNDLPLLAVKRPLLIGVLNLLIVLAGVAAYFGVEVRELPDVDRPIVTVSATLPGAAPETMDAEVTSILENAVARVSGVREIRSSSEENNTRIRVEFNPGTELDSVSADVREAVSRVSRELPDRVEQVRVVKADSDAQSILTLAVSSRAHDSSELTQIVQNDIIPELLTAEGVASIEEFGSRERQLRVAIDPQRLNRFGLTISDVAAALERAPFDVPVGSFRSDAQELIVRAEANAANPEQVKDVVISGNTRVGDVAEAYFAPADATNFVRLNGEEVVGLGVIRQAGSNTIEISDAVNASVREVNQRFADIDIRVITDEAEFIQTSVTEVLITLGFTILVVVLTMLLFFGALGPTIIPSTTIPVALMGVIAGIWLMGFSVNLLTLLALVLATGLIVDDAIVVLENAQRLQNKGFGKRAAAVLGTRQVFFAVVATTAVLVSVFVPISFLPSQAGRLFREFGFVLALAVILSSFVALSLVPALAARIDLTGKDDGEEGRLHAFRERTNALGGRLRDRYSRGLHRCLGRPWLTLGLSVVAAVGAGLLYTGLENELVPDEDRGSLRIWASGPDGVGLDFMDRELDEIEAVLDPLVEDGVITSTLSIVGRYDPNLIEVSAELSDWGERDQTQTEVVEELREPLSKIPGSRVNPSGRGTLSFGGGGNDAVEVALTGAEYDGIYVSARALADAIDAQSDILSNPEISYQPTQPQISLQIDRRSAADVGVDLDDLSLTLRAMVAGDEVADLNVGDQSIPIYLTAETVSINNPEDLRNLYVRGRDGLVPLSSVTTIVEQGIAAELDRTEQRRAIEVEASIAPGVPLADAVAEMERLASETVADDVDLLLQGEAQSLEETGNDLLLTYLFALVIVLLVLVAQFESITSALVVMLTVPFALAAAVFALFVSGTSLNIYSQIGLVMLIGLMAKNGILIVEFADQLRQQGRDLREAIEEAATIRLRPIAMTLVSTVVGALPLILASGAGAEARQSIGWVIFGGLGIAAVFTLFLTPVLYMGLARFGNPRSVDLQRVREEIDSADEAEALSVS</sequence>
<dbReference type="Pfam" id="PF00873">
    <property type="entry name" value="ACR_tran"/>
    <property type="match status" value="1"/>
</dbReference>
<dbReference type="InterPro" id="IPR001036">
    <property type="entry name" value="Acrflvin-R"/>
</dbReference>
<dbReference type="EMBL" id="QXFL01000005">
    <property type="protein sequence ID" value="RIV85097.1"/>
    <property type="molecule type" value="Genomic_DNA"/>
</dbReference>
<comment type="caution">
    <text evidence="2">The sequence shown here is derived from an EMBL/GenBank/DDBJ whole genome shotgun (WGS) entry which is preliminary data.</text>
</comment>
<feature type="transmembrane region" description="Helical" evidence="1">
    <location>
        <begin position="462"/>
        <end position="485"/>
    </location>
</feature>
<proteinExistence type="predicted"/>
<gene>
    <name evidence="2" type="ORF">D2V07_12480</name>
</gene>
<feature type="transmembrane region" description="Helical" evidence="1">
    <location>
        <begin position="333"/>
        <end position="352"/>
    </location>
</feature>
<dbReference type="AlphaFoldDB" id="A0A418NR31"/>
<dbReference type="Proteomes" id="UP000286576">
    <property type="component" value="Unassembled WGS sequence"/>
</dbReference>
<evidence type="ECO:0000256" key="1">
    <source>
        <dbReference type="SAM" id="Phobius"/>
    </source>
</evidence>
<dbReference type="Gene3D" id="1.20.1640.10">
    <property type="entry name" value="Multidrug efflux transporter AcrB transmembrane domain"/>
    <property type="match status" value="2"/>
</dbReference>
<dbReference type="Gene3D" id="3.30.70.1320">
    <property type="entry name" value="Multidrug efflux transporter AcrB pore domain like"/>
    <property type="match status" value="1"/>
</dbReference>
<dbReference type="Gene3D" id="3.30.70.1440">
    <property type="entry name" value="Multidrug efflux transporter AcrB pore domain"/>
    <property type="match status" value="1"/>
</dbReference>
<accession>A0A418NR31</accession>
<dbReference type="PANTHER" id="PTHR32063">
    <property type="match status" value="1"/>
</dbReference>
<feature type="transmembrane region" description="Helical" evidence="1">
    <location>
        <begin position="909"/>
        <end position="932"/>
    </location>
</feature>
<feature type="transmembrane region" description="Helical" evidence="1">
    <location>
        <begin position="883"/>
        <end position="903"/>
    </location>
</feature>
<keyword evidence="3" id="KW-1185">Reference proteome</keyword>
<evidence type="ECO:0000313" key="3">
    <source>
        <dbReference type="Proteomes" id="UP000286576"/>
    </source>
</evidence>
<organism evidence="2 3">
    <name type="scientific">Aurantiacibacter zhengii</name>
    <dbReference type="NCBI Taxonomy" id="2307003"/>
    <lineage>
        <taxon>Bacteria</taxon>
        <taxon>Pseudomonadati</taxon>
        <taxon>Pseudomonadota</taxon>
        <taxon>Alphaproteobacteria</taxon>
        <taxon>Sphingomonadales</taxon>
        <taxon>Erythrobacteraceae</taxon>
        <taxon>Aurantiacibacter</taxon>
    </lineage>
</organism>